<organism evidence="2 3">
    <name type="scientific">Lactuca virosa</name>
    <dbReference type="NCBI Taxonomy" id="75947"/>
    <lineage>
        <taxon>Eukaryota</taxon>
        <taxon>Viridiplantae</taxon>
        <taxon>Streptophyta</taxon>
        <taxon>Embryophyta</taxon>
        <taxon>Tracheophyta</taxon>
        <taxon>Spermatophyta</taxon>
        <taxon>Magnoliopsida</taxon>
        <taxon>eudicotyledons</taxon>
        <taxon>Gunneridae</taxon>
        <taxon>Pentapetalae</taxon>
        <taxon>asterids</taxon>
        <taxon>campanulids</taxon>
        <taxon>Asterales</taxon>
        <taxon>Asteraceae</taxon>
        <taxon>Cichorioideae</taxon>
        <taxon>Cichorieae</taxon>
        <taxon>Lactucinae</taxon>
        <taxon>Lactuca</taxon>
    </lineage>
</organism>
<feature type="region of interest" description="Disordered" evidence="1">
    <location>
        <begin position="1"/>
        <end position="107"/>
    </location>
</feature>
<proteinExistence type="predicted"/>
<reference evidence="2 3" key="1">
    <citation type="submission" date="2022-01" db="EMBL/GenBank/DDBJ databases">
        <authorList>
            <person name="Xiong W."/>
            <person name="Schranz E."/>
        </authorList>
    </citation>
    <scope>NUCLEOTIDE SEQUENCE [LARGE SCALE GENOMIC DNA]</scope>
</reference>
<keyword evidence="3" id="KW-1185">Reference proteome</keyword>
<gene>
    <name evidence="2" type="ORF">LVIROSA_LOCUS11839</name>
</gene>
<name>A0AAU9MET1_9ASTR</name>
<dbReference type="Proteomes" id="UP001157418">
    <property type="component" value="Unassembled WGS sequence"/>
</dbReference>
<dbReference type="AlphaFoldDB" id="A0AAU9MET1"/>
<evidence type="ECO:0000313" key="3">
    <source>
        <dbReference type="Proteomes" id="UP001157418"/>
    </source>
</evidence>
<comment type="caution">
    <text evidence="2">The sequence shown here is derived from an EMBL/GenBank/DDBJ whole genome shotgun (WGS) entry which is preliminary data.</text>
</comment>
<evidence type="ECO:0000256" key="1">
    <source>
        <dbReference type="SAM" id="MobiDB-lite"/>
    </source>
</evidence>
<accession>A0AAU9MET1</accession>
<sequence>MDPPMARENDGGELSSSASQENQNAQDPSVEVENREDDSSAKKSKDANGEESNIDIETVEKTKSSNAEQTTDKVEEVEISPIVDPVDETKNEETQESVPAIEPMPETTETPLLPFLFFPFRITDSNPRNFTMISKMYTS</sequence>
<evidence type="ECO:0000313" key="2">
    <source>
        <dbReference type="EMBL" id="CAH1424649.1"/>
    </source>
</evidence>
<protein>
    <submittedName>
        <fullName evidence="2">Uncharacterized protein</fullName>
    </submittedName>
</protein>
<dbReference type="EMBL" id="CAKMRJ010001787">
    <property type="protein sequence ID" value="CAH1424649.1"/>
    <property type="molecule type" value="Genomic_DNA"/>
</dbReference>
<feature type="compositionally biased region" description="Low complexity" evidence="1">
    <location>
        <begin position="15"/>
        <end position="26"/>
    </location>
</feature>
<feature type="compositionally biased region" description="Basic and acidic residues" evidence="1">
    <location>
        <begin position="37"/>
        <end position="48"/>
    </location>
</feature>
<feature type="compositionally biased region" description="Basic and acidic residues" evidence="1">
    <location>
        <begin position="1"/>
        <end position="10"/>
    </location>
</feature>